<reference evidence="1" key="1">
    <citation type="submission" date="2019-08" db="EMBL/GenBank/DDBJ databases">
        <authorList>
            <person name="Kucharzyk K."/>
            <person name="Murdoch R.W."/>
            <person name="Higgins S."/>
            <person name="Loffler F."/>
        </authorList>
    </citation>
    <scope>NUCLEOTIDE SEQUENCE</scope>
</reference>
<comment type="caution">
    <text evidence="1">The sequence shown here is derived from an EMBL/GenBank/DDBJ whole genome shotgun (WGS) entry which is preliminary data.</text>
</comment>
<name>A0A644ZVZ3_9ZZZZ</name>
<sequence length="144" mass="15449">MPYLNAISESVSSDTTVYFIPNGCGESATAVDAFGMTIFCPTLISLGWAISFTSTSCGTVTPYSRAILYSVSPALTVYTISACVAFCDSTAKTVGDSMPKRNITEKTTETAHLRIHCKQTRISLSSFLNPSAMRLSKAAFNTFL</sequence>
<organism evidence="1">
    <name type="scientific">bioreactor metagenome</name>
    <dbReference type="NCBI Taxonomy" id="1076179"/>
    <lineage>
        <taxon>unclassified sequences</taxon>
        <taxon>metagenomes</taxon>
        <taxon>ecological metagenomes</taxon>
    </lineage>
</organism>
<dbReference type="EMBL" id="VSSQ01010671">
    <property type="protein sequence ID" value="MPM44927.1"/>
    <property type="molecule type" value="Genomic_DNA"/>
</dbReference>
<accession>A0A644ZVZ3</accession>
<gene>
    <name evidence="1" type="ORF">SDC9_91609</name>
</gene>
<proteinExistence type="predicted"/>
<protein>
    <submittedName>
        <fullName evidence="1">Uncharacterized protein</fullName>
    </submittedName>
</protein>
<evidence type="ECO:0000313" key="1">
    <source>
        <dbReference type="EMBL" id="MPM44927.1"/>
    </source>
</evidence>
<dbReference type="AlphaFoldDB" id="A0A644ZVZ3"/>